<reference evidence="1" key="1">
    <citation type="submission" date="2021-02" db="EMBL/GenBank/DDBJ databases">
        <authorList>
            <person name="Nowell W R."/>
        </authorList>
    </citation>
    <scope>NUCLEOTIDE SEQUENCE</scope>
</reference>
<gene>
    <name evidence="1" type="ORF">IZO911_LOCUS25424</name>
</gene>
<organism evidence="1 2">
    <name type="scientific">Adineta steineri</name>
    <dbReference type="NCBI Taxonomy" id="433720"/>
    <lineage>
        <taxon>Eukaryota</taxon>
        <taxon>Metazoa</taxon>
        <taxon>Spiralia</taxon>
        <taxon>Gnathifera</taxon>
        <taxon>Rotifera</taxon>
        <taxon>Eurotatoria</taxon>
        <taxon>Bdelloidea</taxon>
        <taxon>Adinetida</taxon>
        <taxon>Adinetidae</taxon>
        <taxon>Adineta</taxon>
    </lineage>
</organism>
<dbReference type="InterPro" id="IPR011993">
    <property type="entry name" value="PH-like_dom_sf"/>
</dbReference>
<accession>A0A814SAM0</accession>
<proteinExistence type="predicted"/>
<evidence type="ECO:0008006" key="3">
    <source>
        <dbReference type="Google" id="ProtNLM"/>
    </source>
</evidence>
<sequence>MFSDDQTAKGVILLADAVEILPYTGPFPNALRRFDSRAAFELHTNRRIYNFIAATAQDAQTWTEKIKSCLLDS</sequence>
<evidence type="ECO:0000313" key="2">
    <source>
        <dbReference type="Proteomes" id="UP000663860"/>
    </source>
</evidence>
<evidence type="ECO:0000313" key="1">
    <source>
        <dbReference type="EMBL" id="CAF1144590.1"/>
    </source>
</evidence>
<dbReference type="Proteomes" id="UP000663860">
    <property type="component" value="Unassembled WGS sequence"/>
</dbReference>
<dbReference type="SUPFAM" id="SSF50729">
    <property type="entry name" value="PH domain-like"/>
    <property type="match status" value="1"/>
</dbReference>
<dbReference type="EMBL" id="CAJNOE010000317">
    <property type="protein sequence ID" value="CAF1144590.1"/>
    <property type="molecule type" value="Genomic_DNA"/>
</dbReference>
<name>A0A814SAM0_9BILA</name>
<dbReference type="Gene3D" id="2.30.29.30">
    <property type="entry name" value="Pleckstrin-homology domain (PH domain)/Phosphotyrosine-binding domain (PTB)"/>
    <property type="match status" value="1"/>
</dbReference>
<dbReference type="AlphaFoldDB" id="A0A814SAM0"/>
<comment type="caution">
    <text evidence="1">The sequence shown here is derived from an EMBL/GenBank/DDBJ whole genome shotgun (WGS) entry which is preliminary data.</text>
</comment>
<protein>
    <recommendedName>
        <fullName evidence="3">PH domain-containing protein</fullName>
    </recommendedName>
</protein>